<reference evidence="2 3" key="1">
    <citation type="submission" date="2018-07" db="EMBL/GenBank/DDBJ databases">
        <title>Genomic Encyclopedia of Type Strains, Phase IV (KMG-IV): sequencing the most valuable type-strain genomes for metagenomic binning, comparative biology and taxonomic classification.</title>
        <authorList>
            <person name="Goeker M."/>
        </authorList>
    </citation>
    <scope>NUCLEOTIDE SEQUENCE [LARGE SCALE GENOMIC DNA]</scope>
    <source>
        <strain evidence="2 3">DSM 27696</strain>
    </source>
</reference>
<evidence type="ECO:0000256" key="1">
    <source>
        <dbReference type="SAM" id="Phobius"/>
    </source>
</evidence>
<comment type="caution">
    <text evidence="2">The sequence shown here is derived from an EMBL/GenBank/DDBJ whole genome shotgun (WGS) entry which is preliminary data.</text>
</comment>
<dbReference type="RefSeq" id="WP_114352365.1">
    <property type="nucleotide sequence ID" value="NZ_QPJJ01000004.1"/>
</dbReference>
<dbReference type="OrthoDB" id="2960905at2"/>
<evidence type="ECO:0000313" key="3">
    <source>
        <dbReference type="Proteomes" id="UP000252585"/>
    </source>
</evidence>
<dbReference type="InterPro" id="IPR012505">
    <property type="entry name" value="YbbR"/>
</dbReference>
<proteinExistence type="predicted"/>
<dbReference type="Proteomes" id="UP000252585">
    <property type="component" value="Unassembled WGS sequence"/>
</dbReference>
<evidence type="ECO:0000313" key="2">
    <source>
        <dbReference type="EMBL" id="RCW73278.1"/>
    </source>
</evidence>
<sequence>MNKWLEKLWVIRVVSLLLAVLIFVIIAFDEKVNESSDDGFDSPFGTSNETQTLEDVPVSVQMDQDKYVVSGVPETVTVSLQGSVSMVTSTALQRNFDIYADLEGKEPGTYVIPLEHSGISNRINVYIEPVEVEVTIEERSSKDFPITIDFTNREQITPGYELGDVTADPEMVTITSSKSIVDRISIVKAFVDVTNVSESFTVDNVPIKVYDNQGNELSVRLDPPTIDVSVDVKNPSKTVPIEIQTEGELPEGSRINEMSLETEQVEIFAPEEFLGSLEQILTQPIDLSTLSEDGTIEIDLEIPTEVRTSNISQVTVNIDLDQEIEREVENVDIQMDNVQASQEITFLEPAEGTMNMTLRGYESELDELDLETIELLVEVGEREAGEYELPVEVTAPEGIEVELEYPEVNIQVEE</sequence>
<dbReference type="Gene3D" id="2.170.120.40">
    <property type="entry name" value="YbbR-like domain"/>
    <property type="match status" value="2"/>
</dbReference>
<dbReference type="Pfam" id="PF07949">
    <property type="entry name" value="YbbR"/>
    <property type="match status" value="3"/>
</dbReference>
<dbReference type="InterPro" id="IPR053154">
    <property type="entry name" value="c-di-AMP_regulator"/>
</dbReference>
<keyword evidence="3" id="KW-1185">Reference proteome</keyword>
<keyword evidence="1" id="KW-0812">Transmembrane</keyword>
<dbReference type="PANTHER" id="PTHR37804:SF1">
    <property type="entry name" value="CDAA REGULATORY PROTEIN CDAR"/>
    <property type="match status" value="1"/>
</dbReference>
<dbReference type="EMBL" id="QPJJ01000004">
    <property type="protein sequence ID" value="RCW73278.1"/>
    <property type="molecule type" value="Genomic_DNA"/>
</dbReference>
<gene>
    <name evidence="2" type="ORF">DFR57_104277</name>
</gene>
<organism evidence="2 3">
    <name type="scientific">Saliterribacillus persicus</name>
    <dbReference type="NCBI Taxonomy" id="930114"/>
    <lineage>
        <taxon>Bacteria</taxon>
        <taxon>Bacillati</taxon>
        <taxon>Bacillota</taxon>
        <taxon>Bacilli</taxon>
        <taxon>Bacillales</taxon>
        <taxon>Bacillaceae</taxon>
        <taxon>Saliterribacillus</taxon>
    </lineage>
</organism>
<dbReference type="PANTHER" id="PTHR37804">
    <property type="entry name" value="CDAA REGULATORY PROTEIN CDAR"/>
    <property type="match status" value="1"/>
</dbReference>
<keyword evidence="1" id="KW-1133">Transmembrane helix</keyword>
<keyword evidence="1" id="KW-0472">Membrane</keyword>
<name>A0A368Y1V7_9BACI</name>
<dbReference type="AlphaFoldDB" id="A0A368Y1V7"/>
<dbReference type="Gene3D" id="2.170.120.30">
    <property type="match status" value="2"/>
</dbReference>
<accession>A0A368Y1V7</accession>
<protein>
    <submittedName>
        <fullName evidence="2">YbbR domain-containing protein</fullName>
    </submittedName>
</protein>
<feature type="transmembrane region" description="Helical" evidence="1">
    <location>
        <begin position="9"/>
        <end position="28"/>
    </location>
</feature>